<dbReference type="RefSeq" id="WP_147207794.1">
    <property type="nucleotide sequence ID" value="NZ_BJYM01000001.1"/>
</dbReference>
<dbReference type="InterPro" id="IPR020076">
    <property type="entry name" value="DUF2768"/>
</dbReference>
<dbReference type="Pfam" id="PF10966">
    <property type="entry name" value="DUF2768"/>
    <property type="match status" value="1"/>
</dbReference>
<name>A0A511ZD54_9BACI</name>
<feature type="transmembrane region" description="Helical" evidence="1">
    <location>
        <begin position="39"/>
        <end position="60"/>
    </location>
</feature>
<evidence type="ECO:0008006" key="4">
    <source>
        <dbReference type="Google" id="ProtNLM"/>
    </source>
</evidence>
<evidence type="ECO:0000313" key="3">
    <source>
        <dbReference type="Proteomes" id="UP000321558"/>
    </source>
</evidence>
<comment type="caution">
    <text evidence="2">The sequence shown here is derived from an EMBL/GenBank/DDBJ whole genome shotgun (WGS) entry which is preliminary data.</text>
</comment>
<keyword evidence="1" id="KW-0812">Transmembrane</keyword>
<dbReference type="Proteomes" id="UP000321558">
    <property type="component" value="Unassembled WGS sequence"/>
</dbReference>
<gene>
    <name evidence="2" type="ORF">OSO01_01150</name>
</gene>
<keyword evidence="3" id="KW-1185">Reference proteome</keyword>
<keyword evidence="1" id="KW-0472">Membrane</keyword>
<evidence type="ECO:0000256" key="1">
    <source>
        <dbReference type="SAM" id="Phobius"/>
    </source>
</evidence>
<accession>A0A511ZD54</accession>
<dbReference type="OrthoDB" id="2476435at2"/>
<proteinExistence type="predicted"/>
<protein>
    <recommendedName>
        <fullName evidence="4">DUF2768 domain-containing protein</fullName>
    </recommendedName>
</protein>
<dbReference type="EMBL" id="BJYM01000001">
    <property type="protein sequence ID" value="GEN85376.1"/>
    <property type="molecule type" value="Genomic_DNA"/>
</dbReference>
<keyword evidence="1" id="KW-1133">Transmembrane helix</keyword>
<feature type="transmembrane region" description="Helical" evidence="1">
    <location>
        <begin position="6"/>
        <end position="27"/>
    </location>
</feature>
<reference evidence="2 3" key="1">
    <citation type="submission" date="2019-07" db="EMBL/GenBank/DDBJ databases">
        <title>Whole genome shotgun sequence of Oceanobacillus sojae NBRC 105379.</title>
        <authorList>
            <person name="Hosoyama A."/>
            <person name="Uohara A."/>
            <person name="Ohji S."/>
            <person name="Ichikawa N."/>
        </authorList>
    </citation>
    <scope>NUCLEOTIDE SEQUENCE [LARGE SCALE GENOMIC DNA]</scope>
    <source>
        <strain evidence="2 3">NBRC 105379</strain>
    </source>
</reference>
<evidence type="ECO:0000313" key="2">
    <source>
        <dbReference type="EMBL" id="GEN85376.1"/>
    </source>
</evidence>
<organism evidence="2 3">
    <name type="scientific">Oceanobacillus sojae</name>
    <dbReference type="NCBI Taxonomy" id="582851"/>
    <lineage>
        <taxon>Bacteria</taxon>
        <taxon>Bacillati</taxon>
        <taxon>Bacillota</taxon>
        <taxon>Bacilli</taxon>
        <taxon>Bacillales</taxon>
        <taxon>Bacillaceae</taxon>
        <taxon>Oceanobacillus</taxon>
    </lineage>
</organism>
<sequence>MSISMLMMYISFVGMFLLILAMGLIVWSRTKLRGWFSGIITFLAYLCLISGALIILYVTFSGPTR</sequence>
<dbReference type="AlphaFoldDB" id="A0A511ZD54"/>